<gene>
    <name evidence="3" type="ORF">G6047_06420</name>
</gene>
<organism evidence="3 4">
    <name type="scientific">Flavobacterium silvaticum</name>
    <dbReference type="NCBI Taxonomy" id="1852020"/>
    <lineage>
        <taxon>Bacteria</taxon>
        <taxon>Pseudomonadati</taxon>
        <taxon>Bacteroidota</taxon>
        <taxon>Flavobacteriia</taxon>
        <taxon>Flavobacteriales</taxon>
        <taxon>Flavobacteriaceae</taxon>
        <taxon>Flavobacterium</taxon>
    </lineage>
</organism>
<accession>A0A972JF76</accession>
<feature type="domain" description="SbsA Ig-like" evidence="2">
    <location>
        <begin position="30"/>
        <end position="131"/>
    </location>
</feature>
<dbReference type="InterPro" id="IPR032812">
    <property type="entry name" value="SbsA_Ig"/>
</dbReference>
<evidence type="ECO:0000256" key="1">
    <source>
        <dbReference type="ARBA" id="ARBA00022729"/>
    </source>
</evidence>
<name>A0A972JF76_9FLAO</name>
<proteinExistence type="predicted"/>
<protein>
    <submittedName>
        <fullName evidence="3">Ig-like domain-containing protein</fullName>
    </submittedName>
</protein>
<keyword evidence="1" id="KW-0732">Signal</keyword>
<dbReference type="EMBL" id="JAAMPU010000102">
    <property type="protein sequence ID" value="NMH27659.1"/>
    <property type="molecule type" value="Genomic_DNA"/>
</dbReference>
<dbReference type="AlphaFoldDB" id="A0A972JF76"/>
<reference evidence="3" key="1">
    <citation type="submission" date="2020-02" db="EMBL/GenBank/DDBJ databases">
        <title>Flavobacterium sp. genome.</title>
        <authorList>
            <person name="Jung H.S."/>
            <person name="Baek J.H."/>
            <person name="Jeon C.O."/>
        </authorList>
    </citation>
    <scope>NUCLEOTIDE SEQUENCE</scope>
    <source>
        <strain evidence="3">SE-s28</strain>
    </source>
</reference>
<dbReference type="PROSITE" id="PS51257">
    <property type="entry name" value="PROKAR_LIPOPROTEIN"/>
    <property type="match status" value="1"/>
</dbReference>
<keyword evidence="4" id="KW-1185">Reference proteome</keyword>
<evidence type="ECO:0000259" key="2">
    <source>
        <dbReference type="Pfam" id="PF13205"/>
    </source>
</evidence>
<dbReference type="RefSeq" id="WP_169526663.1">
    <property type="nucleotide sequence ID" value="NZ_JAAMPU010000102.1"/>
</dbReference>
<dbReference type="Pfam" id="PF13205">
    <property type="entry name" value="Big_5"/>
    <property type="match status" value="1"/>
</dbReference>
<evidence type="ECO:0000313" key="4">
    <source>
        <dbReference type="Proteomes" id="UP000712080"/>
    </source>
</evidence>
<sequence length="527" mass="60131">MRSSLSLLLILLLVLTGCAKRGSITGGLKDTIPPVLTGSIPKNYSTSFDGKVIKLSFDELVKLKDINKQLVVSPPMKTPPVISPTTASKLFTITIKDTLKPNTTYSFNFGQSIQDNNEGNMYPQFKYVFSTGTYVDSLQLAGRITDAYNKKADNFVSVMLYEVDENFTDSIIYKKPPRYVTNTLDSLTTWKLENLKEGKYLLIALKDKSGNNTYQPKSDKIGFRKELITLPNDTLFQIDLFKEDVKFKALKPTLDAGHKLLMGYEGNPENVEVTVKNGEEILKSEVTKFPDKDSVNIWFPKIKADSLGISIKKGDYIKNFYTKIKDQKKDSLSFKKVGKFSFRDNLKIESSIPVDKIDESKITLIRKDSSKVEFKTEYDKFTKQITFIFDKQPSEKYSMRLFPGAITDFYGTVNDTLKYSATTKELSEFGNLRVKLENANRFPIVVELTDAKGNVQATAYTEKETTVDFNALEPNKYTLRIIYDDNKNKRWDSGNYLQKIQPEEVIYFPKEIEVRSNWDVEQPFTLP</sequence>
<evidence type="ECO:0000313" key="3">
    <source>
        <dbReference type="EMBL" id="NMH27659.1"/>
    </source>
</evidence>
<comment type="caution">
    <text evidence="3">The sequence shown here is derived from an EMBL/GenBank/DDBJ whole genome shotgun (WGS) entry which is preliminary data.</text>
</comment>
<dbReference type="Proteomes" id="UP000712080">
    <property type="component" value="Unassembled WGS sequence"/>
</dbReference>